<dbReference type="GO" id="GO:0009234">
    <property type="term" value="P:menaquinone biosynthetic process"/>
    <property type="evidence" value="ECO:0007669"/>
    <property type="project" value="UniProtKB-UniRule"/>
</dbReference>
<comment type="function">
    <text evidence="4">Methyltransferase required for the conversion of demethylmenaquinol (DMKH2) to menaquinol (MKH2).</text>
</comment>
<comment type="pathway">
    <text evidence="4">Quinol/quinone metabolism; menaquinone biosynthesis; menaquinol from 1,4-dihydroxy-2-naphthoate: step 2/2.</text>
</comment>
<sequence length="227" mass="25609">MHPQMFSQIARRYDLANHVLSLNRDRAWRRILVQHAAPKPGERLLDLCTGTGDVAIEFAQACPDLRIVGLDLSEEMLKVAHEKCARLSLDHRIELIHGDALVLPFGESSFEIVTIAFGLRNLPDRARGLREIYRVLAPGGRAMILEFSVPQNVLARSVYLPYLRYILPRVGGLLAGARAPYEYLCDSILHFPDRATILEELHDVGFRPVGYRDLTLGIATLYWGEKP</sequence>
<dbReference type="NCBIfam" id="NF001244">
    <property type="entry name" value="PRK00216.1-5"/>
    <property type="match status" value="1"/>
</dbReference>
<dbReference type="CDD" id="cd02440">
    <property type="entry name" value="AdoMet_MTases"/>
    <property type="match status" value="1"/>
</dbReference>
<gene>
    <name evidence="4" type="primary">menG</name>
    <name evidence="5" type="ORF">HGMM_F50D11C39</name>
</gene>
<dbReference type="PANTHER" id="PTHR43591">
    <property type="entry name" value="METHYLTRANSFERASE"/>
    <property type="match status" value="1"/>
</dbReference>
<dbReference type="UniPathway" id="UPA00079">
    <property type="reaction ID" value="UER00169"/>
</dbReference>
<dbReference type="PROSITE" id="PS51608">
    <property type="entry name" value="SAM_MT_UBIE"/>
    <property type="match status" value="1"/>
</dbReference>
<keyword evidence="1 4" id="KW-0489">Methyltransferase</keyword>
<comment type="catalytic activity">
    <reaction evidence="4">
        <text>a 2-demethylmenaquinol + S-adenosyl-L-methionine = a menaquinol + S-adenosyl-L-homocysteine + H(+)</text>
        <dbReference type="Rhea" id="RHEA:42640"/>
        <dbReference type="Rhea" id="RHEA-COMP:9539"/>
        <dbReference type="Rhea" id="RHEA-COMP:9563"/>
        <dbReference type="ChEBI" id="CHEBI:15378"/>
        <dbReference type="ChEBI" id="CHEBI:18151"/>
        <dbReference type="ChEBI" id="CHEBI:55437"/>
        <dbReference type="ChEBI" id="CHEBI:57856"/>
        <dbReference type="ChEBI" id="CHEBI:59789"/>
        <dbReference type="EC" id="2.1.1.163"/>
    </reaction>
</comment>
<protein>
    <recommendedName>
        <fullName evidence="4">Demethylmenaquinone methyltransferase</fullName>
        <ecNumber evidence="4">2.1.1.163</ecNumber>
    </recommendedName>
</protein>
<reference evidence="5" key="1">
    <citation type="journal article" date="2005" name="Environ. Microbiol.">
        <title>Genetic and functional properties of uncultivated thermophilic crenarchaeotes from a subsurface gold mine as revealed by analysis of genome fragments.</title>
        <authorList>
            <person name="Nunoura T."/>
            <person name="Hirayama H."/>
            <person name="Takami H."/>
            <person name="Oida H."/>
            <person name="Nishi S."/>
            <person name="Shimamura S."/>
            <person name="Suzuki Y."/>
            <person name="Inagaki F."/>
            <person name="Takai K."/>
            <person name="Nealson K.H."/>
            <person name="Horikoshi K."/>
        </authorList>
    </citation>
    <scope>NUCLEOTIDE SEQUENCE</scope>
</reference>
<dbReference type="EC" id="2.1.1.163" evidence="4"/>
<keyword evidence="5" id="KW-0830">Ubiquinone</keyword>
<comment type="caution">
    <text evidence="4">Lacks conserved residue(s) required for the propagation of feature annotation.</text>
</comment>
<dbReference type="NCBIfam" id="TIGR01934">
    <property type="entry name" value="MenG_MenH_UbiE"/>
    <property type="match status" value="1"/>
</dbReference>
<feature type="binding site" evidence="4">
    <location>
        <begin position="99"/>
        <end position="100"/>
    </location>
    <ligand>
        <name>S-adenosyl-L-methionine</name>
        <dbReference type="ChEBI" id="CHEBI:59789"/>
    </ligand>
</feature>
<name>H5SMP4_9BACT</name>
<reference evidence="5" key="2">
    <citation type="journal article" date="2012" name="PLoS ONE">
        <title>A Deeply Branching Thermophilic Bacterium with an Ancient Acetyl-CoA Pathway Dominates a Subsurface Ecosystem.</title>
        <authorList>
            <person name="Takami H."/>
            <person name="Noguchi H."/>
            <person name="Takaki Y."/>
            <person name="Uchiyama I."/>
            <person name="Toyoda A."/>
            <person name="Nishi S."/>
            <person name="Chee G.-J."/>
            <person name="Arai W."/>
            <person name="Nunoura T."/>
            <person name="Itoh T."/>
            <person name="Hattori M."/>
            <person name="Takai K."/>
        </authorList>
    </citation>
    <scope>NUCLEOTIDE SEQUENCE</scope>
</reference>
<dbReference type="GO" id="GO:0043770">
    <property type="term" value="F:demethylmenaquinone methyltransferase activity"/>
    <property type="evidence" value="ECO:0007669"/>
    <property type="project" value="UniProtKB-UniRule"/>
</dbReference>
<keyword evidence="3 4" id="KW-0949">S-adenosyl-L-methionine</keyword>
<evidence type="ECO:0000313" key="5">
    <source>
        <dbReference type="EMBL" id="BAL57430.1"/>
    </source>
</evidence>
<comment type="similarity">
    <text evidence="4">Belongs to the class I-like SAM-binding methyltransferase superfamily. MenG/UbiE family.</text>
</comment>
<dbReference type="HAMAP" id="MF_01813">
    <property type="entry name" value="MenG_UbiE_methyltr"/>
    <property type="match status" value="1"/>
</dbReference>
<proteinExistence type="inferred from homology"/>
<evidence type="ECO:0000256" key="3">
    <source>
        <dbReference type="ARBA" id="ARBA00022691"/>
    </source>
</evidence>
<dbReference type="GO" id="GO:0032259">
    <property type="term" value="P:methylation"/>
    <property type="evidence" value="ECO:0007669"/>
    <property type="project" value="UniProtKB-KW"/>
</dbReference>
<evidence type="ECO:0000256" key="4">
    <source>
        <dbReference type="HAMAP-Rule" id="MF_01813"/>
    </source>
</evidence>
<dbReference type="InterPro" id="IPR023576">
    <property type="entry name" value="UbiE/COQ5_MeTrFase_CS"/>
</dbReference>
<dbReference type="InterPro" id="IPR004033">
    <property type="entry name" value="UbiE/COQ5_MeTrFase"/>
</dbReference>
<evidence type="ECO:0000256" key="1">
    <source>
        <dbReference type="ARBA" id="ARBA00022603"/>
    </source>
</evidence>
<feature type="binding site" evidence="4">
    <location>
        <position position="71"/>
    </location>
    <ligand>
        <name>S-adenosyl-L-methionine</name>
        <dbReference type="ChEBI" id="CHEBI:59789"/>
    </ligand>
</feature>
<evidence type="ECO:0000256" key="2">
    <source>
        <dbReference type="ARBA" id="ARBA00022679"/>
    </source>
</evidence>
<dbReference type="InterPro" id="IPR029063">
    <property type="entry name" value="SAM-dependent_MTases_sf"/>
</dbReference>
<dbReference type="Pfam" id="PF01209">
    <property type="entry name" value="Ubie_methyltran"/>
    <property type="match status" value="1"/>
</dbReference>
<dbReference type="SUPFAM" id="SSF53335">
    <property type="entry name" value="S-adenosyl-L-methionine-dependent methyltransferases"/>
    <property type="match status" value="1"/>
</dbReference>
<keyword evidence="2 4" id="KW-0808">Transferase</keyword>
<dbReference type="Gene3D" id="3.40.50.150">
    <property type="entry name" value="Vaccinia Virus protein VP39"/>
    <property type="match status" value="1"/>
</dbReference>
<dbReference type="EMBL" id="AP011775">
    <property type="protein sequence ID" value="BAL57430.1"/>
    <property type="molecule type" value="Genomic_DNA"/>
</dbReference>
<dbReference type="AlphaFoldDB" id="H5SMP4"/>
<dbReference type="PROSITE" id="PS01183">
    <property type="entry name" value="UBIE_1"/>
    <property type="match status" value="1"/>
</dbReference>
<accession>H5SMP4</accession>
<organism evidence="5">
    <name type="scientific">uncultured Acetothermia bacterium</name>
    <dbReference type="NCBI Taxonomy" id="236499"/>
    <lineage>
        <taxon>Bacteria</taxon>
        <taxon>Candidatus Bipolaricaulota</taxon>
        <taxon>environmental samples</taxon>
    </lineage>
</organism>
<dbReference type="PANTHER" id="PTHR43591:SF24">
    <property type="entry name" value="2-METHOXY-6-POLYPRENYL-1,4-BENZOQUINOL METHYLASE, MITOCHONDRIAL"/>
    <property type="match status" value="1"/>
</dbReference>
<feature type="binding site" evidence="4">
    <location>
        <position position="51"/>
    </location>
    <ligand>
        <name>S-adenosyl-L-methionine</name>
        <dbReference type="ChEBI" id="CHEBI:59789"/>
    </ligand>
</feature>
<keyword evidence="4" id="KW-0474">Menaquinone biosynthesis</keyword>